<dbReference type="KEGG" id="pnp:IJ22_09750"/>
<protein>
    <recommendedName>
        <fullName evidence="2">Putative cysteine ligase BshC</fullName>
        <ecNumber evidence="2">6.-.-.-</ecNumber>
    </recommendedName>
</protein>
<dbReference type="HAMAP" id="MF_01867">
    <property type="entry name" value="BshC"/>
    <property type="match status" value="1"/>
</dbReference>
<evidence type="ECO:0000256" key="2">
    <source>
        <dbReference type="HAMAP-Rule" id="MF_01867"/>
    </source>
</evidence>
<feature type="domain" description="Bacillithiol biosynthesis BshC N-terminal Rossmann-like" evidence="3">
    <location>
        <begin position="9"/>
        <end position="392"/>
    </location>
</feature>
<keyword evidence="1 2" id="KW-0436">Ligase</keyword>
<sequence length="552" mass="62956">MGKVAGNVRLEAIQWESGQPLTDDYVSRFEKTGELYDYNPWEWESWRARASWLDQERVTGADRQRLADALRRFNERAGNAGEAMDAIERLRDERTLCVVGGQQASLFTGPLLVIYKAVTLLRLAKEASGKLNRPVVPVFWIAGEDHDFDEVNHVNYLTPNLQVDKIKVEHPTGLRTSVSRTKLGRQQWEDALRQLEQSLMTTEFKDELVQSFRAAVEESATLVDLFARLMARLFGSQGLVLLDSDDPALRKVEGSMFRTLIEQNGELNEAFLQNRDQLMACGYQPQAELHTNAANLFVYDEEGERILLYADDSGGFTDRKGVRRFSRERLLDWADTAPERLSNNVMTRPLMQEFLFPVLATVLGPAEIAYWGLTRKAFHLLGMRMPLLVPRLGFTIVEGTVHKNMQKYGLTFEDVVLRLEEKQQEWLRAQDRLQLEARFGEVKEQFRSGYEPLIAAISGINPGLGKLGETNLGKIIEQIEFLQHKAEDGLRSQNESGLRHFQRIGLTIAPGGKPQERVYNISAYLNKYGDGWLKELLELPVTIDGKHYICYM</sequence>
<organism evidence="5 6">
    <name type="scientific">Paenibacillus naphthalenovorans</name>
    <dbReference type="NCBI Taxonomy" id="162209"/>
    <lineage>
        <taxon>Bacteria</taxon>
        <taxon>Bacillati</taxon>
        <taxon>Bacillota</taxon>
        <taxon>Bacilli</taxon>
        <taxon>Bacillales</taxon>
        <taxon>Paenibacillaceae</taxon>
        <taxon>Paenibacillus</taxon>
    </lineage>
</organism>
<reference evidence="6" key="1">
    <citation type="submission" date="2015-12" db="EMBL/GenBank/DDBJ databases">
        <title>Complete genome sequences of two moderately thermophilic Paenibacillus species.</title>
        <authorList>
            <person name="Butler R.III."/>
            <person name="Wang J."/>
            <person name="Stark B.C."/>
            <person name="Pombert J.-F."/>
        </authorList>
    </citation>
    <scope>NUCLEOTIDE SEQUENCE [LARGE SCALE GENOMIC DNA]</scope>
    <source>
        <strain evidence="6">32O-Y</strain>
    </source>
</reference>
<dbReference type="NCBIfam" id="TIGR03998">
    <property type="entry name" value="thiol_BshC"/>
    <property type="match status" value="1"/>
</dbReference>
<gene>
    <name evidence="2" type="primary">bshC</name>
    <name evidence="5" type="ORF">IJ22_09750</name>
</gene>
<comment type="function">
    <text evidence="2">Involved in bacillithiol (BSH) biosynthesis. May catalyze the last step of the pathway, the addition of cysteine to glucosamine malate (GlcN-Mal) to generate BSH.</text>
</comment>
<dbReference type="PATRIC" id="fig|162209.4.peg.1038"/>
<dbReference type="Proteomes" id="UP000061660">
    <property type="component" value="Chromosome"/>
</dbReference>
<evidence type="ECO:0000313" key="6">
    <source>
        <dbReference type="Proteomes" id="UP000061660"/>
    </source>
</evidence>
<evidence type="ECO:0000259" key="3">
    <source>
        <dbReference type="Pfam" id="PF10079"/>
    </source>
</evidence>
<dbReference type="PIRSF" id="PIRSF012535">
    <property type="entry name" value="UCP012535"/>
    <property type="match status" value="1"/>
</dbReference>
<dbReference type="AlphaFoldDB" id="A0A0U2W1U6"/>
<dbReference type="InterPro" id="IPR011199">
    <property type="entry name" value="Bacillithiol_biosynth_BshC"/>
</dbReference>
<dbReference type="EMBL" id="CP013652">
    <property type="protein sequence ID" value="ALS21357.1"/>
    <property type="molecule type" value="Genomic_DNA"/>
</dbReference>
<accession>A0A0U2W1U6</accession>
<reference evidence="5 6" key="2">
    <citation type="journal article" date="2016" name="Genome Announc.">
        <title>Complete Genome Sequences of Two Interactive Moderate Thermophiles, Paenibacillus napthalenovorans 32O-Y and Paenibacillus sp. 32O-W.</title>
        <authorList>
            <person name="Butler R.R.III."/>
            <person name="Wang J."/>
            <person name="Stark B.C."/>
            <person name="Pombert J.F."/>
        </authorList>
    </citation>
    <scope>NUCLEOTIDE SEQUENCE [LARGE SCALE GENOMIC DNA]</scope>
    <source>
        <strain evidence="5 6">32O-Y</strain>
    </source>
</reference>
<keyword evidence="6" id="KW-1185">Reference proteome</keyword>
<feature type="domain" description="Bacillithiol biosynthesis BshC C-terminal coiled-coil" evidence="4">
    <location>
        <begin position="394"/>
        <end position="552"/>
    </location>
</feature>
<dbReference type="InterPro" id="IPR055399">
    <property type="entry name" value="CC_BshC"/>
</dbReference>
<evidence type="ECO:0000259" key="4">
    <source>
        <dbReference type="Pfam" id="PF24850"/>
    </source>
</evidence>
<evidence type="ECO:0000256" key="1">
    <source>
        <dbReference type="ARBA" id="ARBA00022598"/>
    </source>
</evidence>
<dbReference type="STRING" id="162209.IJ22_09750"/>
<evidence type="ECO:0000313" key="5">
    <source>
        <dbReference type="EMBL" id="ALS21357.1"/>
    </source>
</evidence>
<dbReference type="GO" id="GO:0016874">
    <property type="term" value="F:ligase activity"/>
    <property type="evidence" value="ECO:0007669"/>
    <property type="project" value="UniProtKB-UniRule"/>
</dbReference>
<proteinExistence type="inferred from homology"/>
<dbReference type="Pfam" id="PF10079">
    <property type="entry name" value="Rossmann-like_BshC"/>
    <property type="match status" value="1"/>
</dbReference>
<dbReference type="InterPro" id="IPR055398">
    <property type="entry name" value="Rossmann-like_BshC"/>
</dbReference>
<name>A0A0U2W1U6_9BACL</name>
<comment type="similarity">
    <text evidence="2">Belongs to the BshC family.</text>
</comment>
<dbReference type="Pfam" id="PF24850">
    <property type="entry name" value="CC_BshC"/>
    <property type="match status" value="1"/>
</dbReference>
<dbReference type="EC" id="6.-.-.-" evidence="2"/>